<organism evidence="1 2">
    <name type="scientific">Gemmobacter nanjingensis</name>
    <dbReference type="NCBI Taxonomy" id="488454"/>
    <lineage>
        <taxon>Bacteria</taxon>
        <taxon>Pseudomonadati</taxon>
        <taxon>Pseudomonadota</taxon>
        <taxon>Alphaproteobacteria</taxon>
        <taxon>Rhodobacterales</taxon>
        <taxon>Paracoccaceae</taxon>
        <taxon>Gemmobacter</taxon>
    </lineage>
</organism>
<keyword evidence="2" id="KW-1185">Reference proteome</keyword>
<sequence length="99" mass="10678">MLKFNFSADEIERCKAAMAKPAPRGALLFIASPAVVAELSSDGRDIYLDMINGSALRDRGRKMTISGAWPLFRAGMIDADCKVTDIGRQLIDAMEGGAE</sequence>
<gene>
    <name evidence="1" type="ORF">GCM10007291_48430</name>
</gene>
<name>A0ABQ3FTH0_9RHOB</name>
<dbReference type="RefSeq" id="WP_189382857.1">
    <property type="nucleotide sequence ID" value="NZ_BMYI01000037.1"/>
</dbReference>
<dbReference type="EMBL" id="BMYI01000037">
    <property type="protein sequence ID" value="GHC40867.1"/>
    <property type="molecule type" value="Genomic_DNA"/>
</dbReference>
<evidence type="ECO:0000313" key="2">
    <source>
        <dbReference type="Proteomes" id="UP000658305"/>
    </source>
</evidence>
<protein>
    <submittedName>
        <fullName evidence="1">Uncharacterized protein</fullName>
    </submittedName>
</protein>
<comment type="caution">
    <text evidence="1">The sequence shown here is derived from an EMBL/GenBank/DDBJ whole genome shotgun (WGS) entry which is preliminary data.</text>
</comment>
<proteinExistence type="predicted"/>
<accession>A0ABQ3FTH0</accession>
<evidence type="ECO:0000313" key="1">
    <source>
        <dbReference type="EMBL" id="GHC40867.1"/>
    </source>
</evidence>
<dbReference type="Proteomes" id="UP000658305">
    <property type="component" value="Unassembled WGS sequence"/>
</dbReference>
<reference evidence="2" key="1">
    <citation type="journal article" date="2019" name="Int. J. Syst. Evol. Microbiol.">
        <title>The Global Catalogue of Microorganisms (GCM) 10K type strain sequencing project: providing services to taxonomists for standard genome sequencing and annotation.</title>
        <authorList>
            <consortium name="The Broad Institute Genomics Platform"/>
            <consortium name="The Broad Institute Genome Sequencing Center for Infectious Disease"/>
            <person name="Wu L."/>
            <person name="Ma J."/>
        </authorList>
    </citation>
    <scope>NUCLEOTIDE SEQUENCE [LARGE SCALE GENOMIC DNA]</scope>
    <source>
        <strain evidence="2">KCTC 23298</strain>
    </source>
</reference>